<comment type="similarity">
    <text evidence="1">Belongs to the LysR transcriptional regulatory family.</text>
</comment>
<keyword evidence="3" id="KW-0238">DNA-binding</keyword>
<dbReference type="GO" id="GO:0006351">
    <property type="term" value="P:DNA-templated transcription"/>
    <property type="evidence" value="ECO:0007669"/>
    <property type="project" value="TreeGrafter"/>
</dbReference>
<protein>
    <submittedName>
        <fullName evidence="6">LysR family transcriptional regulator</fullName>
    </submittedName>
</protein>
<dbReference type="Gene3D" id="3.40.190.10">
    <property type="entry name" value="Periplasmic binding protein-like II"/>
    <property type="match status" value="2"/>
</dbReference>
<evidence type="ECO:0000256" key="1">
    <source>
        <dbReference type="ARBA" id="ARBA00009437"/>
    </source>
</evidence>
<sequence length="289" mass="32417">MRHLKAYHVFHIAAESASFTEAADKLHITHGAVSKQIKLLEAHLSQALFYKKGRGLALTPEGELLKQYTNVAFDALDTGINKLKNVAANYIEVSCEPTLTMRWLMPRLSNYYSAFGVDIRLSTAGGPVTLGESGLSMAIRRDDFSIPSEYAVHQLVEEWVGPVCSPQYWQNIEQELSNALLLHSDTRKGAWHHWASHSKHPFQLDKNNQSFDHFYFCLQAAVDGLGVAIGSYPLIADDLNSGRLIAPFGFVPSGHNYVLLHQAKLLEPKEKQFVQWLDEHFSTCIPNPM</sequence>
<dbReference type="PROSITE" id="PS50931">
    <property type="entry name" value="HTH_LYSR"/>
    <property type="match status" value="1"/>
</dbReference>
<keyword evidence="2" id="KW-0805">Transcription regulation</keyword>
<feature type="domain" description="HTH lysR-type" evidence="5">
    <location>
        <begin position="1"/>
        <end position="59"/>
    </location>
</feature>
<evidence type="ECO:0000313" key="6">
    <source>
        <dbReference type="EMBL" id="RQW61110.1"/>
    </source>
</evidence>
<dbReference type="InterPro" id="IPR036388">
    <property type="entry name" value="WH-like_DNA-bd_sf"/>
</dbReference>
<evidence type="ECO:0000256" key="3">
    <source>
        <dbReference type="ARBA" id="ARBA00023125"/>
    </source>
</evidence>
<dbReference type="Pfam" id="PF03466">
    <property type="entry name" value="LysR_substrate"/>
    <property type="match status" value="1"/>
</dbReference>
<reference evidence="6 7" key="1">
    <citation type="submission" date="2018-11" db="EMBL/GenBank/DDBJ databases">
        <title>Vibrio LJC006 sp. nov., isolated from seawater during the bloom of the enteromorpha.</title>
        <authorList>
            <person name="Liang J."/>
        </authorList>
    </citation>
    <scope>NUCLEOTIDE SEQUENCE [LARGE SCALE GENOMIC DNA]</scope>
    <source>
        <strain evidence="6 7">LJC006</strain>
    </source>
</reference>
<dbReference type="Pfam" id="PF00126">
    <property type="entry name" value="HTH_1"/>
    <property type="match status" value="1"/>
</dbReference>
<accession>A0A3N9TB08</accession>
<dbReference type="EMBL" id="RJVQ01000017">
    <property type="protein sequence ID" value="RQW61110.1"/>
    <property type="molecule type" value="Genomic_DNA"/>
</dbReference>
<keyword evidence="7" id="KW-1185">Reference proteome</keyword>
<dbReference type="InterPro" id="IPR058163">
    <property type="entry name" value="LysR-type_TF_proteobact-type"/>
</dbReference>
<evidence type="ECO:0000256" key="2">
    <source>
        <dbReference type="ARBA" id="ARBA00023015"/>
    </source>
</evidence>
<name>A0A3N9TB08_9VIBR</name>
<dbReference type="PANTHER" id="PTHR30537:SF74">
    <property type="entry name" value="HTH-TYPE TRANSCRIPTIONAL REGULATOR TRPI"/>
    <property type="match status" value="1"/>
</dbReference>
<keyword evidence="4" id="KW-0804">Transcription</keyword>
<dbReference type="GO" id="GO:0043565">
    <property type="term" value="F:sequence-specific DNA binding"/>
    <property type="evidence" value="ECO:0007669"/>
    <property type="project" value="TreeGrafter"/>
</dbReference>
<dbReference type="PANTHER" id="PTHR30537">
    <property type="entry name" value="HTH-TYPE TRANSCRIPTIONAL REGULATOR"/>
    <property type="match status" value="1"/>
</dbReference>
<dbReference type="OrthoDB" id="6787458at2"/>
<dbReference type="InterPro" id="IPR005119">
    <property type="entry name" value="LysR_subst-bd"/>
</dbReference>
<comment type="caution">
    <text evidence="6">The sequence shown here is derived from an EMBL/GenBank/DDBJ whole genome shotgun (WGS) entry which is preliminary data.</text>
</comment>
<dbReference type="PRINTS" id="PR00039">
    <property type="entry name" value="HTHLYSR"/>
</dbReference>
<organism evidence="6 7">
    <name type="scientific">Vibrio viridaestus</name>
    <dbReference type="NCBI Taxonomy" id="2487322"/>
    <lineage>
        <taxon>Bacteria</taxon>
        <taxon>Pseudomonadati</taxon>
        <taxon>Pseudomonadota</taxon>
        <taxon>Gammaproteobacteria</taxon>
        <taxon>Vibrionales</taxon>
        <taxon>Vibrionaceae</taxon>
        <taxon>Vibrio</taxon>
    </lineage>
</organism>
<dbReference type="Gene3D" id="1.10.10.10">
    <property type="entry name" value="Winged helix-like DNA-binding domain superfamily/Winged helix DNA-binding domain"/>
    <property type="match status" value="1"/>
</dbReference>
<dbReference type="FunFam" id="3.40.190.10:FF:000017">
    <property type="entry name" value="Glycine cleavage system transcriptional activator"/>
    <property type="match status" value="1"/>
</dbReference>
<proteinExistence type="inferred from homology"/>
<gene>
    <name evidence="6" type="ORF">EES38_21195</name>
</gene>
<dbReference type="GO" id="GO:0003700">
    <property type="term" value="F:DNA-binding transcription factor activity"/>
    <property type="evidence" value="ECO:0007669"/>
    <property type="project" value="InterPro"/>
</dbReference>
<dbReference type="Proteomes" id="UP000281112">
    <property type="component" value="Unassembled WGS sequence"/>
</dbReference>
<evidence type="ECO:0000256" key="4">
    <source>
        <dbReference type="ARBA" id="ARBA00023163"/>
    </source>
</evidence>
<dbReference type="InterPro" id="IPR000847">
    <property type="entry name" value="LysR_HTH_N"/>
</dbReference>
<dbReference type="AlphaFoldDB" id="A0A3N9TB08"/>
<evidence type="ECO:0000259" key="5">
    <source>
        <dbReference type="PROSITE" id="PS50931"/>
    </source>
</evidence>
<dbReference type="RefSeq" id="WP_124939198.1">
    <property type="nucleotide sequence ID" value="NZ_RJVQ01000017.1"/>
</dbReference>
<dbReference type="SUPFAM" id="SSF46785">
    <property type="entry name" value="Winged helix' DNA-binding domain"/>
    <property type="match status" value="1"/>
</dbReference>
<dbReference type="InterPro" id="IPR036390">
    <property type="entry name" value="WH_DNA-bd_sf"/>
</dbReference>
<evidence type="ECO:0000313" key="7">
    <source>
        <dbReference type="Proteomes" id="UP000281112"/>
    </source>
</evidence>
<dbReference type="SUPFAM" id="SSF53850">
    <property type="entry name" value="Periplasmic binding protein-like II"/>
    <property type="match status" value="1"/>
</dbReference>